<dbReference type="InterPro" id="IPR045122">
    <property type="entry name" value="Csc1-like"/>
</dbReference>
<keyword evidence="4" id="KW-1185">Reference proteome</keyword>
<dbReference type="EMBL" id="KK104679">
    <property type="protein sequence ID" value="KIY93558.1"/>
    <property type="molecule type" value="Genomic_DNA"/>
</dbReference>
<feature type="transmembrane region" description="Helical" evidence="1">
    <location>
        <begin position="57"/>
        <end position="85"/>
    </location>
</feature>
<feature type="transmembrane region" description="Helical" evidence="1">
    <location>
        <begin position="106"/>
        <end position="129"/>
    </location>
</feature>
<feature type="domain" description="CSC1/OSCA1-like 7TM region" evidence="2">
    <location>
        <begin position="11"/>
        <end position="126"/>
    </location>
</feature>
<evidence type="ECO:0000313" key="3">
    <source>
        <dbReference type="EMBL" id="KIY93558.1"/>
    </source>
</evidence>
<proteinExistence type="predicted"/>
<dbReference type="Proteomes" id="UP000054498">
    <property type="component" value="Unassembled WGS sequence"/>
</dbReference>
<dbReference type="GO" id="GO:0005886">
    <property type="term" value="C:plasma membrane"/>
    <property type="evidence" value="ECO:0007669"/>
    <property type="project" value="TreeGrafter"/>
</dbReference>
<protein>
    <recommendedName>
        <fullName evidence="2">CSC1/OSCA1-like 7TM region domain-containing protein</fullName>
    </recommendedName>
</protein>
<dbReference type="PANTHER" id="PTHR13018:SF5">
    <property type="entry name" value="RE44586P"/>
    <property type="match status" value="1"/>
</dbReference>
<evidence type="ECO:0000313" key="4">
    <source>
        <dbReference type="Proteomes" id="UP000054498"/>
    </source>
</evidence>
<organism evidence="3 4">
    <name type="scientific">Monoraphidium neglectum</name>
    <dbReference type="NCBI Taxonomy" id="145388"/>
    <lineage>
        <taxon>Eukaryota</taxon>
        <taxon>Viridiplantae</taxon>
        <taxon>Chlorophyta</taxon>
        <taxon>core chlorophytes</taxon>
        <taxon>Chlorophyceae</taxon>
        <taxon>CS clade</taxon>
        <taxon>Sphaeropleales</taxon>
        <taxon>Selenastraceae</taxon>
        <taxon>Monoraphidium</taxon>
    </lineage>
</organism>
<accession>A0A0D2KCJ1</accession>
<name>A0A0D2KCJ1_9CHLO</name>
<dbReference type="RefSeq" id="XP_013892578.1">
    <property type="nucleotide sequence ID" value="XM_014037124.1"/>
</dbReference>
<reference evidence="3 4" key="1">
    <citation type="journal article" date="2013" name="BMC Genomics">
        <title>Reconstruction of the lipid metabolism for the microalga Monoraphidium neglectum from its genome sequence reveals characteristics suitable for biofuel production.</title>
        <authorList>
            <person name="Bogen C."/>
            <person name="Al-Dilaimi A."/>
            <person name="Albersmeier A."/>
            <person name="Wichmann J."/>
            <person name="Grundmann M."/>
            <person name="Rupp O."/>
            <person name="Lauersen K.J."/>
            <person name="Blifernez-Klassen O."/>
            <person name="Kalinowski J."/>
            <person name="Goesmann A."/>
            <person name="Mussgnug J.H."/>
            <person name="Kruse O."/>
        </authorList>
    </citation>
    <scope>NUCLEOTIDE SEQUENCE [LARGE SCALE GENOMIC DNA]</scope>
    <source>
        <strain evidence="3 4">SAG 48.87</strain>
    </source>
</reference>
<dbReference type="GeneID" id="25731963"/>
<dbReference type="OrthoDB" id="1689567at2759"/>
<dbReference type="Pfam" id="PF02714">
    <property type="entry name" value="RSN1_7TM"/>
    <property type="match status" value="1"/>
</dbReference>
<keyword evidence="1" id="KW-1133">Transmembrane helix</keyword>
<feature type="transmembrane region" description="Helical" evidence="1">
    <location>
        <begin position="135"/>
        <end position="157"/>
    </location>
</feature>
<dbReference type="InterPro" id="IPR003864">
    <property type="entry name" value="CSC1/OSCA1-like_7TM"/>
</dbReference>
<gene>
    <name evidence="3" type="ORF">MNEG_14404</name>
</gene>
<evidence type="ECO:0000256" key="1">
    <source>
        <dbReference type="SAM" id="Phobius"/>
    </source>
</evidence>
<dbReference type="AlphaFoldDB" id="A0A0D2KCJ1"/>
<keyword evidence="1" id="KW-0472">Membrane</keyword>
<sequence length="240" mass="27179">MYTHACDALSNGFGILRLVPLVIYFIKDKLAGTEKAKYRLWAKQDHTFGTYVADHSLVILLGLAYCCLTPLVTPFCLLYFALTLLSQKYQLIYVLQHAYEAEGRMWITVFHQIMVGIYFLQAIVATVLGVKRFPYAALILPLVVATVVFHWALAKLFKRPWTLTSIREASMLDARDAKELTPEERSALHQLYLNPAFKMDDAEHDELLANAKMVQEQLLGGGTGELRFKDVEMSQSEAAE</sequence>
<dbReference type="PANTHER" id="PTHR13018">
    <property type="entry name" value="PROBABLE MEMBRANE PROTEIN DUF221-RELATED"/>
    <property type="match status" value="1"/>
</dbReference>
<dbReference type="GO" id="GO:0005227">
    <property type="term" value="F:calcium-activated cation channel activity"/>
    <property type="evidence" value="ECO:0007669"/>
    <property type="project" value="InterPro"/>
</dbReference>
<evidence type="ECO:0000259" key="2">
    <source>
        <dbReference type="Pfam" id="PF02714"/>
    </source>
</evidence>
<keyword evidence="1" id="KW-0812">Transmembrane</keyword>
<dbReference type="KEGG" id="mng:MNEG_14404"/>